<gene>
    <name evidence="14" type="ORF">GAH_02043</name>
</gene>
<dbReference type="InterPro" id="IPR016174">
    <property type="entry name" value="Di-haem_cyt_TM"/>
</dbReference>
<reference evidence="14 15" key="1">
    <citation type="submission" date="2015-04" db="EMBL/GenBank/DDBJ databases">
        <title>The complete genome sequence of the hyperthermophilic, obligate iron-reducing archaeon Geoglobus ahangari strain 234T.</title>
        <authorList>
            <person name="Manzella M.P."/>
            <person name="Holmes D.E."/>
            <person name="Rocheleau J.M."/>
            <person name="Chung A."/>
            <person name="Reguera G."/>
            <person name="Kashefi K."/>
        </authorList>
    </citation>
    <scope>NUCLEOTIDE SEQUENCE [LARGE SCALE GENOMIC DNA]</scope>
    <source>
        <strain evidence="14 15">234</strain>
    </source>
</reference>
<evidence type="ECO:0000313" key="15">
    <source>
        <dbReference type="Proteomes" id="UP000034723"/>
    </source>
</evidence>
<keyword evidence="4" id="KW-1003">Cell membrane</keyword>
<keyword evidence="3" id="KW-0813">Transport</keyword>
<comment type="similarity">
    <text evidence="2">Belongs to the HupC/HyaC/HydC family.</text>
</comment>
<evidence type="ECO:0000256" key="4">
    <source>
        <dbReference type="ARBA" id="ARBA00022475"/>
    </source>
</evidence>
<dbReference type="InterPro" id="IPR051542">
    <property type="entry name" value="Hydrogenase_cytochrome"/>
</dbReference>
<dbReference type="AlphaFoldDB" id="A0A0F7IFT0"/>
<dbReference type="InterPro" id="IPR000516">
    <property type="entry name" value="Ni-dep_Hydgase_cyt-B"/>
</dbReference>
<evidence type="ECO:0000259" key="13">
    <source>
        <dbReference type="Pfam" id="PF01292"/>
    </source>
</evidence>
<keyword evidence="9 12" id="KW-1133">Transmembrane helix</keyword>
<dbReference type="GO" id="GO:0009055">
    <property type="term" value="F:electron transfer activity"/>
    <property type="evidence" value="ECO:0007669"/>
    <property type="project" value="InterPro"/>
</dbReference>
<organism evidence="14 15">
    <name type="scientific">Geoglobus ahangari</name>
    <dbReference type="NCBI Taxonomy" id="113653"/>
    <lineage>
        <taxon>Archaea</taxon>
        <taxon>Methanobacteriati</taxon>
        <taxon>Methanobacteriota</taxon>
        <taxon>Archaeoglobi</taxon>
        <taxon>Archaeoglobales</taxon>
        <taxon>Archaeoglobaceae</taxon>
        <taxon>Geoglobus</taxon>
    </lineage>
</organism>
<keyword evidence="15" id="KW-1185">Reference proteome</keyword>
<evidence type="ECO:0000256" key="5">
    <source>
        <dbReference type="ARBA" id="ARBA00022617"/>
    </source>
</evidence>
<protein>
    <submittedName>
        <fullName evidence="14">Methanophenazine-reducing hydrogenase, cytochrome B subunit</fullName>
        <ecNumber evidence="14">1.12.2.-</ecNumber>
        <ecNumber evidence="14">1.12.98.3</ecNumber>
    </submittedName>
</protein>
<dbReference type="PANTHER" id="PTHR30485">
    <property type="entry name" value="NI/FE-HYDROGENASE 1 B-TYPE CYTOCHROME SUBUNIT"/>
    <property type="match status" value="1"/>
</dbReference>
<dbReference type="GO" id="GO:0051911">
    <property type="term" value="F:Methanosarcina-phenazine hydrogenase activity"/>
    <property type="evidence" value="ECO:0007669"/>
    <property type="project" value="UniProtKB-EC"/>
</dbReference>
<evidence type="ECO:0000256" key="9">
    <source>
        <dbReference type="ARBA" id="ARBA00022989"/>
    </source>
</evidence>
<evidence type="ECO:0000256" key="7">
    <source>
        <dbReference type="ARBA" id="ARBA00022723"/>
    </source>
</evidence>
<evidence type="ECO:0000256" key="8">
    <source>
        <dbReference type="ARBA" id="ARBA00022982"/>
    </source>
</evidence>
<dbReference type="STRING" id="113653.GAH_02043"/>
<dbReference type="GeneID" id="24804606"/>
<evidence type="ECO:0000256" key="6">
    <source>
        <dbReference type="ARBA" id="ARBA00022692"/>
    </source>
</evidence>
<dbReference type="RefSeq" id="WP_245604118.1">
    <property type="nucleotide sequence ID" value="NZ_CP011267.1"/>
</dbReference>
<dbReference type="HOGENOM" id="CLU_095572_0_0_2"/>
<keyword evidence="14" id="KW-0560">Oxidoreductase</keyword>
<keyword evidence="5" id="KW-0349">Heme</keyword>
<keyword evidence="8" id="KW-0249">Electron transport</keyword>
<name>A0A0F7IFT0_9EURY</name>
<evidence type="ECO:0000256" key="11">
    <source>
        <dbReference type="ARBA" id="ARBA00023136"/>
    </source>
</evidence>
<evidence type="ECO:0000313" key="14">
    <source>
        <dbReference type="EMBL" id="AKG90688.1"/>
    </source>
</evidence>
<feature type="transmembrane region" description="Helical" evidence="12">
    <location>
        <begin position="163"/>
        <end position="184"/>
    </location>
</feature>
<evidence type="ECO:0000256" key="2">
    <source>
        <dbReference type="ARBA" id="ARBA00008622"/>
    </source>
</evidence>
<dbReference type="SUPFAM" id="SSF81342">
    <property type="entry name" value="Transmembrane di-heme cytochromes"/>
    <property type="match status" value="1"/>
</dbReference>
<keyword evidence="7" id="KW-0479">Metal-binding</keyword>
<evidence type="ECO:0000256" key="3">
    <source>
        <dbReference type="ARBA" id="ARBA00022448"/>
    </source>
</evidence>
<dbReference type="Proteomes" id="UP000034723">
    <property type="component" value="Chromosome"/>
</dbReference>
<dbReference type="InterPro" id="IPR011577">
    <property type="entry name" value="Cyt_b561_bac/Ni-Hgenase"/>
</dbReference>
<evidence type="ECO:0000256" key="1">
    <source>
        <dbReference type="ARBA" id="ARBA00004651"/>
    </source>
</evidence>
<keyword evidence="10" id="KW-0408">Iron</keyword>
<accession>A0A0F7IFT0</accession>
<dbReference type="EC" id="1.12.98.3" evidence="14"/>
<keyword evidence="11 12" id="KW-0472">Membrane</keyword>
<feature type="domain" description="Cytochrome b561 bacterial/Ni-hydrogenase" evidence="13">
    <location>
        <begin position="6"/>
        <end position="198"/>
    </location>
</feature>
<comment type="subcellular location">
    <subcellularLocation>
        <location evidence="1">Cell membrane</location>
        <topology evidence="1">Multi-pass membrane protein</topology>
    </subcellularLocation>
</comment>
<feature type="transmembrane region" description="Helical" evidence="12">
    <location>
        <begin position="44"/>
        <end position="67"/>
    </location>
</feature>
<dbReference type="PANTHER" id="PTHR30485:SF1">
    <property type="entry name" value="CYTOCHROME YDHU-RELATED"/>
    <property type="match status" value="1"/>
</dbReference>
<dbReference type="GO" id="GO:0005506">
    <property type="term" value="F:iron ion binding"/>
    <property type="evidence" value="ECO:0007669"/>
    <property type="project" value="InterPro"/>
</dbReference>
<dbReference type="InParanoid" id="A0A0F7IFT0"/>
<keyword evidence="6 12" id="KW-0812">Transmembrane</keyword>
<dbReference type="PRINTS" id="PR00161">
    <property type="entry name" value="NIHGNASECYTB"/>
</dbReference>
<dbReference type="KEGG" id="gah:GAH_02043"/>
<dbReference type="GO" id="GO:0022904">
    <property type="term" value="P:respiratory electron transport chain"/>
    <property type="evidence" value="ECO:0007669"/>
    <property type="project" value="InterPro"/>
</dbReference>
<sequence>MGKIYRYDAVTRASHWSHTFAMILLIITGLQIFTGLGFMDSFTVPFHVLLGWILLAALVMEVLNWILHPREVLLSIPTPKDIKRWIIIALNFMGLTDKYPAYHVYSKSRGEYITKWHPVLKFMIWGDLFFVLVIAFTGFAMYYPAGHPLAFLLNYLDMGTIRLLHFIAFIYFVLVMIPHGYLALQPVNRGVLKSMITGWDEGEDTVIVE</sequence>
<feature type="transmembrane region" description="Helical" evidence="12">
    <location>
        <begin position="20"/>
        <end position="38"/>
    </location>
</feature>
<feature type="transmembrane region" description="Helical" evidence="12">
    <location>
        <begin position="122"/>
        <end position="143"/>
    </location>
</feature>
<dbReference type="GO" id="GO:0020037">
    <property type="term" value="F:heme binding"/>
    <property type="evidence" value="ECO:0007669"/>
    <property type="project" value="TreeGrafter"/>
</dbReference>
<proteinExistence type="inferred from homology"/>
<dbReference type="Pfam" id="PF01292">
    <property type="entry name" value="Ni_hydr_CYTB"/>
    <property type="match status" value="1"/>
</dbReference>
<dbReference type="EMBL" id="CP011267">
    <property type="protein sequence ID" value="AKG90688.1"/>
    <property type="molecule type" value="Genomic_DNA"/>
</dbReference>
<dbReference type="Gene3D" id="1.20.950.20">
    <property type="entry name" value="Transmembrane di-heme cytochromes, Chain C"/>
    <property type="match status" value="1"/>
</dbReference>
<dbReference type="GO" id="GO:0005886">
    <property type="term" value="C:plasma membrane"/>
    <property type="evidence" value="ECO:0007669"/>
    <property type="project" value="UniProtKB-SubCell"/>
</dbReference>
<evidence type="ECO:0000256" key="12">
    <source>
        <dbReference type="SAM" id="Phobius"/>
    </source>
</evidence>
<evidence type="ECO:0000256" key="10">
    <source>
        <dbReference type="ARBA" id="ARBA00023004"/>
    </source>
</evidence>
<dbReference type="EC" id="1.12.2.-" evidence="14"/>